<organism evidence="2 3">
    <name type="scientific">Anthostomella pinea</name>
    <dbReference type="NCBI Taxonomy" id="933095"/>
    <lineage>
        <taxon>Eukaryota</taxon>
        <taxon>Fungi</taxon>
        <taxon>Dikarya</taxon>
        <taxon>Ascomycota</taxon>
        <taxon>Pezizomycotina</taxon>
        <taxon>Sordariomycetes</taxon>
        <taxon>Xylariomycetidae</taxon>
        <taxon>Xylariales</taxon>
        <taxon>Xylariaceae</taxon>
        <taxon>Anthostomella</taxon>
    </lineage>
</organism>
<protein>
    <submittedName>
        <fullName evidence="2">Uu.00g081700.m01.CDS01</fullName>
    </submittedName>
</protein>
<dbReference type="Proteomes" id="UP001295740">
    <property type="component" value="Unassembled WGS sequence"/>
</dbReference>
<dbReference type="EMBL" id="CAUWAG010000010">
    <property type="protein sequence ID" value="CAJ2506984.1"/>
    <property type="molecule type" value="Genomic_DNA"/>
</dbReference>
<dbReference type="AlphaFoldDB" id="A0AAI8VL77"/>
<sequence>MCSICYQCYRGEVRREECQLKKDAVKNQLCEELDSYYDDYNGDDEKKQMSEELESYYNDYNGDDEYDTRSQSHSEQNYRQAPATANEKNPVRDLSISEHKAALKELEVHEAEKERRQVKYEQSYHAEIVFGVPYPEYLAAFQELEVHEAEKERQQAEYETNDQQTKSDQVL</sequence>
<name>A0AAI8VL77_9PEZI</name>
<evidence type="ECO:0000313" key="3">
    <source>
        <dbReference type="Proteomes" id="UP001295740"/>
    </source>
</evidence>
<keyword evidence="3" id="KW-1185">Reference proteome</keyword>
<reference evidence="2" key="1">
    <citation type="submission" date="2023-10" db="EMBL/GenBank/DDBJ databases">
        <authorList>
            <person name="Hackl T."/>
        </authorList>
    </citation>
    <scope>NUCLEOTIDE SEQUENCE</scope>
</reference>
<accession>A0AAI8VL77</accession>
<evidence type="ECO:0000256" key="1">
    <source>
        <dbReference type="SAM" id="MobiDB-lite"/>
    </source>
</evidence>
<proteinExistence type="predicted"/>
<comment type="caution">
    <text evidence="2">The sequence shown here is derived from an EMBL/GenBank/DDBJ whole genome shotgun (WGS) entry which is preliminary data.</text>
</comment>
<feature type="compositionally biased region" description="Polar residues" evidence="1">
    <location>
        <begin position="157"/>
        <end position="171"/>
    </location>
</feature>
<feature type="region of interest" description="Disordered" evidence="1">
    <location>
        <begin position="58"/>
        <end position="97"/>
    </location>
</feature>
<gene>
    <name evidence="2" type="ORF">KHLLAP_LOCUS7452</name>
</gene>
<evidence type="ECO:0000313" key="2">
    <source>
        <dbReference type="EMBL" id="CAJ2506984.1"/>
    </source>
</evidence>
<feature type="region of interest" description="Disordered" evidence="1">
    <location>
        <begin position="148"/>
        <end position="171"/>
    </location>
</feature>